<dbReference type="InterPro" id="IPR036291">
    <property type="entry name" value="NAD(P)-bd_dom_sf"/>
</dbReference>
<dbReference type="SMART" id="SM00829">
    <property type="entry name" value="PKS_ER"/>
    <property type="match status" value="1"/>
</dbReference>
<gene>
    <name evidence="3" type="ORF">B7P43_G15953</name>
</gene>
<dbReference type="Gene3D" id="3.90.180.10">
    <property type="entry name" value="Medium-chain alcohol dehydrogenases, catalytic domain"/>
    <property type="match status" value="2"/>
</dbReference>
<dbReference type="AlphaFoldDB" id="A0A2J7RGI9"/>
<comment type="caution">
    <text evidence="3">The sequence shown here is derived from an EMBL/GenBank/DDBJ whole genome shotgun (WGS) entry which is preliminary data.</text>
</comment>
<evidence type="ECO:0000313" key="4">
    <source>
        <dbReference type="Proteomes" id="UP000235965"/>
    </source>
</evidence>
<dbReference type="OrthoDB" id="9930022at2759"/>
<dbReference type="EMBL" id="NEVH01003767">
    <property type="protein sequence ID" value="PNF39955.1"/>
    <property type="molecule type" value="Genomic_DNA"/>
</dbReference>
<evidence type="ECO:0000313" key="3">
    <source>
        <dbReference type="EMBL" id="PNF39955.1"/>
    </source>
</evidence>
<organism evidence="3 4">
    <name type="scientific">Cryptotermes secundus</name>
    <dbReference type="NCBI Taxonomy" id="105785"/>
    <lineage>
        <taxon>Eukaryota</taxon>
        <taxon>Metazoa</taxon>
        <taxon>Ecdysozoa</taxon>
        <taxon>Arthropoda</taxon>
        <taxon>Hexapoda</taxon>
        <taxon>Insecta</taxon>
        <taxon>Pterygota</taxon>
        <taxon>Neoptera</taxon>
        <taxon>Polyneoptera</taxon>
        <taxon>Dictyoptera</taxon>
        <taxon>Blattodea</taxon>
        <taxon>Blattoidea</taxon>
        <taxon>Termitoidae</taxon>
        <taxon>Kalotermitidae</taxon>
        <taxon>Cryptotermitinae</taxon>
        <taxon>Cryptotermes</taxon>
    </lineage>
</organism>
<keyword evidence="4" id="KW-1185">Reference proteome</keyword>
<sequence>MDEVLFHVTQSLEALQVHLHSGAQYGHHLLHNYSEQVHTYAVEIWSGPRCAQIQENIQHAWQWLLKCSQELRRISLDVLNLQQLYGQLMRFLGAEMSRTSMYFGLLGFVLGGVVGVAVGLSWQKKQPHVPQMKAVVCNSYRGSDALIVIEDVPVPVITVLDEVLVQVKAASVDLVDLKICSGYGRVLRKQLSRYNNNVVGEFPVVLGRDCAGIIVDIGQKVNKFEIGDEVWFAVPYWMPGTMAEYVVVKERHIARKPKGIGFEIATSIPYAGTVAWDALVNQAHLDSVKTCDKRFDVIFNTEGSVAYQPCLKFCKPGGFVVSTETSELASDSYGFLFRSIYAFWIRIRCLIQDPFLWEAEKMGPAVLDQLAQLLEDGSLQPVVDKMFAPQDAELAFQHADSSEAIGKTIIRFRFKNGCRCGAYDT</sequence>
<dbReference type="Pfam" id="PF13602">
    <property type="entry name" value="ADH_zinc_N_2"/>
    <property type="match status" value="1"/>
</dbReference>
<dbReference type="EMBL" id="NEVH01003767">
    <property type="protein sequence ID" value="PNF39954.1"/>
    <property type="molecule type" value="Genomic_DNA"/>
</dbReference>
<dbReference type="PANTHER" id="PTHR11695:SF645">
    <property type="entry name" value="RETICULON-4-INTERACTING PROTEIN 1, MITOCHONDRIAL-LIKE PROTEIN"/>
    <property type="match status" value="1"/>
</dbReference>
<dbReference type="Gene3D" id="3.40.50.720">
    <property type="entry name" value="NAD(P)-binding Rossmann-like Domain"/>
    <property type="match status" value="2"/>
</dbReference>
<dbReference type="InterPro" id="IPR020843">
    <property type="entry name" value="ER"/>
</dbReference>
<feature type="domain" description="Enoyl reductase (ER)" evidence="2">
    <location>
        <begin position="142"/>
        <end position="410"/>
    </location>
</feature>
<reference evidence="3 4" key="1">
    <citation type="submission" date="2017-12" db="EMBL/GenBank/DDBJ databases">
        <title>Hemimetabolous genomes reveal molecular basis of termite eusociality.</title>
        <authorList>
            <person name="Harrison M.C."/>
            <person name="Jongepier E."/>
            <person name="Robertson H.M."/>
            <person name="Arning N."/>
            <person name="Bitard-Feildel T."/>
            <person name="Chao H."/>
            <person name="Childers C.P."/>
            <person name="Dinh H."/>
            <person name="Doddapaneni H."/>
            <person name="Dugan S."/>
            <person name="Gowin J."/>
            <person name="Greiner C."/>
            <person name="Han Y."/>
            <person name="Hu H."/>
            <person name="Hughes D.S.T."/>
            <person name="Huylmans A.-K."/>
            <person name="Kemena C."/>
            <person name="Kremer L.P.M."/>
            <person name="Lee S.L."/>
            <person name="Lopez-Ezquerra A."/>
            <person name="Mallet L."/>
            <person name="Monroy-Kuhn J.M."/>
            <person name="Moser A."/>
            <person name="Murali S.C."/>
            <person name="Muzny D.M."/>
            <person name="Otani S."/>
            <person name="Piulachs M.-D."/>
            <person name="Poelchau M."/>
            <person name="Qu J."/>
            <person name="Schaub F."/>
            <person name="Wada-Katsumata A."/>
            <person name="Worley K.C."/>
            <person name="Xie Q."/>
            <person name="Ylla G."/>
            <person name="Poulsen M."/>
            <person name="Gibbs R.A."/>
            <person name="Schal C."/>
            <person name="Richards S."/>
            <person name="Belles X."/>
            <person name="Korb J."/>
            <person name="Bornberg-Bauer E."/>
        </authorList>
    </citation>
    <scope>NUCLEOTIDE SEQUENCE [LARGE SCALE GENOMIC DNA]</scope>
    <source>
        <tissue evidence="3">Whole body</tissue>
    </source>
</reference>
<keyword evidence="1" id="KW-0472">Membrane</keyword>
<dbReference type="GO" id="GO:0016491">
    <property type="term" value="F:oxidoreductase activity"/>
    <property type="evidence" value="ECO:0007669"/>
    <property type="project" value="InterPro"/>
</dbReference>
<keyword evidence="1" id="KW-0812">Transmembrane</keyword>
<dbReference type="InterPro" id="IPR011032">
    <property type="entry name" value="GroES-like_sf"/>
</dbReference>
<dbReference type="PANTHER" id="PTHR11695">
    <property type="entry name" value="ALCOHOL DEHYDROGENASE RELATED"/>
    <property type="match status" value="1"/>
</dbReference>
<dbReference type="Pfam" id="PF08240">
    <property type="entry name" value="ADH_N"/>
    <property type="match status" value="1"/>
</dbReference>
<dbReference type="SUPFAM" id="SSF50129">
    <property type="entry name" value="GroES-like"/>
    <property type="match status" value="1"/>
</dbReference>
<dbReference type="GO" id="GO:0005739">
    <property type="term" value="C:mitochondrion"/>
    <property type="evidence" value="ECO:0007669"/>
    <property type="project" value="TreeGrafter"/>
</dbReference>
<dbReference type="InterPro" id="IPR050700">
    <property type="entry name" value="YIM1/Zinc_Alcohol_DH_Fams"/>
</dbReference>
<evidence type="ECO:0000256" key="1">
    <source>
        <dbReference type="SAM" id="Phobius"/>
    </source>
</evidence>
<dbReference type="SUPFAM" id="SSF51735">
    <property type="entry name" value="NAD(P)-binding Rossmann-fold domains"/>
    <property type="match status" value="1"/>
</dbReference>
<accession>A0A2J7RGI9</accession>
<feature type="transmembrane region" description="Helical" evidence="1">
    <location>
        <begin position="99"/>
        <end position="122"/>
    </location>
</feature>
<keyword evidence="1" id="KW-1133">Transmembrane helix</keyword>
<dbReference type="Proteomes" id="UP000235965">
    <property type="component" value="Unassembled WGS sequence"/>
</dbReference>
<protein>
    <recommendedName>
        <fullName evidence="2">Enoyl reductase (ER) domain-containing protein</fullName>
    </recommendedName>
</protein>
<evidence type="ECO:0000259" key="2">
    <source>
        <dbReference type="SMART" id="SM00829"/>
    </source>
</evidence>
<dbReference type="InterPro" id="IPR013154">
    <property type="entry name" value="ADH-like_N"/>
</dbReference>
<name>A0A2J7RGI9_9NEOP</name>
<proteinExistence type="predicted"/>